<accession>A0A1B9GJX2</accession>
<dbReference type="AlphaFoldDB" id="A0A1B9GJX2"/>
<reference evidence="4" key="2">
    <citation type="submission" date="2013-12" db="EMBL/GenBank/DDBJ databases">
        <title>Evolution of pathogenesis and genome organization in the Tremellales.</title>
        <authorList>
            <person name="Cuomo C."/>
            <person name="Litvintseva A."/>
            <person name="Heitman J."/>
            <person name="Chen Y."/>
            <person name="Sun S."/>
            <person name="Springer D."/>
            <person name="Dromer F."/>
            <person name="Young S."/>
            <person name="Zeng Q."/>
            <person name="Chapman S."/>
            <person name="Gujja S."/>
            <person name="Saif S."/>
            <person name="Birren B."/>
        </authorList>
    </citation>
    <scope>NUCLEOTIDE SEQUENCE [LARGE SCALE GENOMIC DNA]</scope>
    <source>
        <strain evidence="4">BCC8398</strain>
    </source>
</reference>
<feature type="compositionally biased region" description="Polar residues" evidence="1">
    <location>
        <begin position="1"/>
        <end position="11"/>
    </location>
</feature>
<feature type="region of interest" description="Disordered" evidence="1">
    <location>
        <begin position="1"/>
        <end position="92"/>
    </location>
</feature>
<dbReference type="Pfam" id="PF08101">
    <property type="entry name" value="Msb1-Mug8_dom"/>
    <property type="match status" value="1"/>
</dbReference>
<feature type="compositionally biased region" description="Basic and acidic residues" evidence="1">
    <location>
        <begin position="850"/>
        <end position="874"/>
    </location>
</feature>
<dbReference type="PANTHER" id="PTHR28093:SF1">
    <property type="entry name" value="MORPHOGENESIS-RELATED PROTEIN MSB1"/>
    <property type="match status" value="1"/>
</dbReference>
<dbReference type="EMBL" id="KV700136">
    <property type="protein sequence ID" value="OCF31245.1"/>
    <property type="molecule type" value="Genomic_DNA"/>
</dbReference>
<evidence type="ECO:0000256" key="1">
    <source>
        <dbReference type="SAM" id="MobiDB-lite"/>
    </source>
</evidence>
<organism evidence="3 4">
    <name type="scientific">Kwoniella heveanensis BCC8398</name>
    <dbReference type="NCBI Taxonomy" id="1296120"/>
    <lineage>
        <taxon>Eukaryota</taxon>
        <taxon>Fungi</taxon>
        <taxon>Dikarya</taxon>
        <taxon>Basidiomycota</taxon>
        <taxon>Agaricomycotina</taxon>
        <taxon>Tremellomycetes</taxon>
        <taxon>Tremellales</taxon>
        <taxon>Cryptococcaceae</taxon>
        <taxon>Kwoniella</taxon>
    </lineage>
</organism>
<dbReference type="Proteomes" id="UP000092666">
    <property type="component" value="Unassembled WGS sequence"/>
</dbReference>
<dbReference type="PANTHER" id="PTHR28093">
    <property type="entry name" value="MORPHOGENESIS-RELATED PROTEIN MSB1"/>
    <property type="match status" value="1"/>
</dbReference>
<proteinExistence type="predicted"/>
<protein>
    <recommendedName>
        <fullName evidence="2">Meiotically up-regulated protein Msb1/Mug8 domain-containing protein</fullName>
    </recommendedName>
</protein>
<feature type="compositionally biased region" description="Basic and acidic residues" evidence="1">
    <location>
        <begin position="1072"/>
        <end position="1134"/>
    </location>
</feature>
<dbReference type="OrthoDB" id="3362494at2759"/>
<feature type="compositionally biased region" description="Polar residues" evidence="1">
    <location>
        <begin position="1053"/>
        <end position="1065"/>
    </location>
</feature>
<dbReference type="InterPro" id="IPR037508">
    <property type="entry name" value="Msb1/Mug8"/>
</dbReference>
<feature type="region of interest" description="Disordered" evidence="1">
    <location>
        <begin position="752"/>
        <end position="785"/>
    </location>
</feature>
<dbReference type="STRING" id="1296120.A0A1B9GJX2"/>
<name>A0A1B9GJX2_9TREE</name>
<evidence type="ECO:0000313" key="3">
    <source>
        <dbReference type="EMBL" id="OCF31245.1"/>
    </source>
</evidence>
<dbReference type="InterPro" id="IPR012965">
    <property type="entry name" value="Msb1/Mug8_dom"/>
</dbReference>
<dbReference type="InterPro" id="IPR008936">
    <property type="entry name" value="Rho_GTPase_activation_prot"/>
</dbReference>
<dbReference type="SUPFAM" id="SSF48350">
    <property type="entry name" value="GTPase activation domain, GAP"/>
    <property type="match status" value="1"/>
</dbReference>
<feature type="compositionally biased region" description="Basic and acidic residues" evidence="1">
    <location>
        <begin position="1005"/>
        <end position="1023"/>
    </location>
</feature>
<gene>
    <name evidence="3" type="ORF">I316_07031</name>
</gene>
<reference evidence="3 4" key="1">
    <citation type="submission" date="2013-07" db="EMBL/GenBank/DDBJ databases">
        <title>The Genome Sequence of Cryptococcus heveanensis BCC8398.</title>
        <authorList>
            <consortium name="The Broad Institute Genome Sequencing Platform"/>
            <person name="Cuomo C."/>
            <person name="Litvintseva A."/>
            <person name="Chen Y."/>
            <person name="Heitman J."/>
            <person name="Sun S."/>
            <person name="Springer D."/>
            <person name="Dromer F."/>
            <person name="Young S.K."/>
            <person name="Zeng Q."/>
            <person name="Gargeya S."/>
            <person name="Fitzgerald M."/>
            <person name="Abouelleil A."/>
            <person name="Alvarado L."/>
            <person name="Berlin A.M."/>
            <person name="Chapman S.B."/>
            <person name="Dewar J."/>
            <person name="Goldberg J."/>
            <person name="Griggs A."/>
            <person name="Gujja S."/>
            <person name="Hansen M."/>
            <person name="Howarth C."/>
            <person name="Imamovic A."/>
            <person name="Larimer J."/>
            <person name="McCowan C."/>
            <person name="Murphy C."/>
            <person name="Pearson M."/>
            <person name="Priest M."/>
            <person name="Roberts A."/>
            <person name="Saif S."/>
            <person name="Shea T."/>
            <person name="Sykes S."/>
            <person name="Wortman J."/>
            <person name="Nusbaum C."/>
            <person name="Birren B."/>
        </authorList>
    </citation>
    <scope>NUCLEOTIDE SEQUENCE [LARGE SCALE GENOMIC DNA]</scope>
    <source>
        <strain evidence="3 4">BCC8398</strain>
    </source>
</reference>
<feature type="compositionally biased region" description="Low complexity" evidence="1">
    <location>
        <begin position="911"/>
        <end position="931"/>
    </location>
</feature>
<feature type="region of interest" description="Disordered" evidence="1">
    <location>
        <begin position="490"/>
        <end position="520"/>
    </location>
</feature>
<evidence type="ECO:0000259" key="2">
    <source>
        <dbReference type="Pfam" id="PF08101"/>
    </source>
</evidence>
<evidence type="ECO:0000313" key="4">
    <source>
        <dbReference type="Proteomes" id="UP000092666"/>
    </source>
</evidence>
<feature type="domain" description="Meiotically up-regulated protein Msb1/Mug8" evidence="2">
    <location>
        <begin position="148"/>
        <end position="372"/>
    </location>
</feature>
<feature type="region of interest" description="Disordered" evidence="1">
    <location>
        <begin position="801"/>
        <end position="1149"/>
    </location>
</feature>
<feature type="compositionally biased region" description="Pro residues" evidence="1">
    <location>
        <begin position="74"/>
        <end position="92"/>
    </location>
</feature>
<feature type="region of interest" description="Disordered" evidence="1">
    <location>
        <begin position="1163"/>
        <end position="1226"/>
    </location>
</feature>
<feature type="compositionally biased region" description="Polar residues" evidence="1">
    <location>
        <begin position="804"/>
        <end position="816"/>
    </location>
</feature>
<keyword evidence="4" id="KW-1185">Reference proteome</keyword>
<sequence>MHSLFSRSGTTPKKGRAGKTGAHSIGSPMTPASGGRGVSTADAQRGYSHSQRVGEFGTVPAVASKTLPNRPTQPLTPPESPEEYPNPSPPPLLPLKYSFLPTRIPTNTTNAANNSVDSFAYEHDEVIGLRQYGFLGGIGGKVTLGLSDVGRVVKIVGDELIKRGLTTPMLFSSQALELSQTRTKMLIQAYLDSLASTSQSHSRQANTFAQEVRFAKEHELAWLLRWALSRITRIKEKAGGKEVVHGTLEWEAYEEWRGRERAASHPTDAFPFLAVILPNDVYDLILTPLFHLLSRFAAHSHLSGLTPHALSSYFAPLLFDIPTAMSALTSHAKFVRAASATEHLLLAYIRSTSARGSLGLADLPFRLKEWVAGYPAMVATDADLARGGPRKGARVVRCERATRTVRAYSKDLIVQAELWPEDLASTSELGGAPAGAWDAWDRVTWKARRGEVSRPKFSAAYRRRMMVKENLPLPSSAILSGLNRSTSYGQALRPGSINSRNDKKRGLMGAGTGGENEEGRWSSLAGKEWSLFEEGGFDAPLSGGGLVDEKKEDIKKRLQFDLTESAKMSISERRRTMDWSEFASPSGGFNRTDSLLDVSLTFAPPVQNQVTDWPKERDELRKRLHKAQKNAVPFNYDTTPRFGANAAPDPVGGARTDEKGRVYIEEAFVDCWADLMMGSSWVERDELTFRDANWVLIEYKAKPSRPDPRQQDADPLGDPRKTELYFLFEERVPSDYQIALVTPVTKKSGFTLFSPKGKKRNAGPNVRNAGGIPHSESMKSRLAPGWDDSDFDKMLLHRSHTKKVSLSQSRTDQPHSSVWHMAQDNPATSPLKPSLRQRQPPQRARSGSAGKDDAPRHGHSRKESKGDEDLKMGETKNIFFGTAKKGLRRVKTDEDNKKKQAAQEMEFELHSASGISSSEPSPRDGNAAAGGAQKGKKDEKWMDILIANGARRMDRQDAELPPKPLQKHTHTGNNLGLPVSPHPPARHGSPNPQGVDPQRTPPQDHGQDPDHTTPRAGPPERQRSIKRKAVPGAIPTTHEPSTSDDDATFEPLSPTSQSSKFTYSDQQEDSEREERCEDHPELLHPMPRRDVYPRDTIHGIVDHYEHNRESSESLRSDLEPVGERESGSYFDRGHGYMTSTSNERRMSEDSRFDVGDEIAYENRPGADEIVGNTSGDTGTLEAPEKGMLFDLTPGREPSPARYKHGEPLQFVGEEPEEEEYESRRYR</sequence>
<feature type="compositionally biased region" description="Basic and acidic residues" evidence="1">
    <location>
        <begin position="951"/>
        <end position="960"/>
    </location>
</feature>